<dbReference type="GO" id="GO:0022857">
    <property type="term" value="F:transmembrane transporter activity"/>
    <property type="evidence" value="ECO:0007669"/>
    <property type="project" value="InterPro"/>
</dbReference>
<organism evidence="9 10">
    <name type="scientific">Pullulanibacillus camelliae</name>
    <dbReference type="NCBI Taxonomy" id="1707096"/>
    <lineage>
        <taxon>Bacteria</taxon>
        <taxon>Bacillati</taxon>
        <taxon>Bacillota</taxon>
        <taxon>Bacilli</taxon>
        <taxon>Bacillales</taxon>
        <taxon>Sporolactobacillaceae</taxon>
        <taxon>Pullulanibacillus</taxon>
    </lineage>
</organism>
<reference evidence="9" key="1">
    <citation type="journal article" date="2014" name="Int. J. Syst. Evol. Microbiol.">
        <title>Complete genome sequence of Corynebacterium casei LMG S-19264T (=DSM 44701T), isolated from a smear-ripened cheese.</title>
        <authorList>
            <consortium name="US DOE Joint Genome Institute (JGI-PGF)"/>
            <person name="Walter F."/>
            <person name="Albersmeier A."/>
            <person name="Kalinowski J."/>
            <person name="Ruckert C."/>
        </authorList>
    </citation>
    <scope>NUCLEOTIDE SEQUENCE</scope>
    <source>
        <strain evidence="9">CGMCC 1.15371</strain>
    </source>
</reference>
<proteinExistence type="predicted"/>
<evidence type="ECO:0000256" key="6">
    <source>
        <dbReference type="ARBA" id="ARBA00023136"/>
    </source>
</evidence>
<dbReference type="InterPro" id="IPR036259">
    <property type="entry name" value="MFS_trans_sf"/>
</dbReference>
<dbReference type="GO" id="GO:0005886">
    <property type="term" value="C:plasma membrane"/>
    <property type="evidence" value="ECO:0007669"/>
    <property type="project" value="UniProtKB-SubCell"/>
</dbReference>
<dbReference type="RefSeq" id="WP_188697437.1">
    <property type="nucleotide sequence ID" value="NZ_BMIR01000022.1"/>
</dbReference>
<evidence type="ECO:0000259" key="8">
    <source>
        <dbReference type="PROSITE" id="PS50850"/>
    </source>
</evidence>
<gene>
    <name evidence="9" type="primary">ycnB</name>
    <name evidence="9" type="ORF">GCM10011391_34690</name>
</gene>
<evidence type="ECO:0000313" key="10">
    <source>
        <dbReference type="Proteomes" id="UP000628775"/>
    </source>
</evidence>
<feature type="transmembrane region" description="Helical" evidence="7">
    <location>
        <begin position="171"/>
        <end position="190"/>
    </location>
</feature>
<evidence type="ECO:0000256" key="1">
    <source>
        <dbReference type="ARBA" id="ARBA00004651"/>
    </source>
</evidence>
<accession>A0A8J3E130</accession>
<feature type="transmembrane region" description="Helical" evidence="7">
    <location>
        <begin position="202"/>
        <end position="221"/>
    </location>
</feature>
<dbReference type="PRINTS" id="PR01036">
    <property type="entry name" value="TCRTETB"/>
</dbReference>
<keyword evidence="6 7" id="KW-0472">Membrane</keyword>
<keyword evidence="10" id="KW-1185">Reference proteome</keyword>
<comment type="subcellular location">
    <subcellularLocation>
        <location evidence="1">Cell membrane</location>
        <topology evidence="1">Multi-pass membrane protein</topology>
    </subcellularLocation>
</comment>
<dbReference type="AlphaFoldDB" id="A0A8J3E130"/>
<evidence type="ECO:0000256" key="2">
    <source>
        <dbReference type="ARBA" id="ARBA00022448"/>
    </source>
</evidence>
<feature type="domain" description="Major facilitator superfamily (MFS) profile" evidence="8">
    <location>
        <begin position="17"/>
        <end position="474"/>
    </location>
</feature>
<feature type="transmembrane region" description="Helical" evidence="7">
    <location>
        <begin position="443"/>
        <end position="469"/>
    </location>
</feature>
<dbReference type="InterPro" id="IPR011701">
    <property type="entry name" value="MFS"/>
</dbReference>
<dbReference type="Proteomes" id="UP000628775">
    <property type="component" value="Unassembled WGS sequence"/>
</dbReference>
<dbReference type="Pfam" id="PF07690">
    <property type="entry name" value="MFS_1"/>
    <property type="match status" value="1"/>
</dbReference>
<reference evidence="9" key="2">
    <citation type="submission" date="2020-09" db="EMBL/GenBank/DDBJ databases">
        <authorList>
            <person name="Sun Q."/>
            <person name="Zhou Y."/>
        </authorList>
    </citation>
    <scope>NUCLEOTIDE SEQUENCE</scope>
    <source>
        <strain evidence="9">CGMCC 1.15371</strain>
    </source>
</reference>
<dbReference type="PANTHER" id="PTHR42718">
    <property type="entry name" value="MAJOR FACILITATOR SUPERFAMILY MULTIDRUG TRANSPORTER MFSC"/>
    <property type="match status" value="1"/>
</dbReference>
<keyword evidence="4 7" id="KW-0812">Transmembrane</keyword>
<name>A0A8J3E130_9BACL</name>
<dbReference type="SUPFAM" id="SSF103473">
    <property type="entry name" value="MFS general substrate transporter"/>
    <property type="match status" value="1"/>
</dbReference>
<protein>
    <submittedName>
        <fullName evidence="9">Putative MFS-type transporter YcnB</fullName>
    </submittedName>
</protein>
<keyword evidence="5 7" id="KW-1133">Transmembrane helix</keyword>
<dbReference type="NCBIfam" id="TIGR00711">
    <property type="entry name" value="efflux_EmrB"/>
    <property type="match status" value="1"/>
</dbReference>
<dbReference type="EMBL" id="BMIR01000022">
    <property type="protein sequence ID" value="GGE52887.1"/>
    <property type="molecule type" value="Genomic_DNA"/>
</dbReference>
<feature type="transmembrane region" description="Helical" evidence="7">
    <location>
        <begin position="55"/>
        <end position="76"/>
    </location>
</feature>
<dbReference type="Gene3D" id="1.20.1250.20">
    <property type="entry name" value="MFS general substrate transporter like domains"/>
    <property type="match status" value="1"/>
</dbReference>
<dbReference type="InterPro" id="IPR020846">
    <property type="entry name" value="MFS_dom"/>
</dbReference>
<sequence>MTDTASHTEQNFKRAPIVMIMLIGAFVGLLNETLLTTALPHIMAAFNITENTVQWLTTAYLLTNGIMIPISAFLIVKFSTRRLFITSMVLFTLGTLIAALSQSFEVLLLGRIVQAAGSGVMMPLMMNVFLTIFPEEKRGAAMGLSGIVIAFAPAIGPSLSGWLVENYAWRSLFYVVLPIAIIVVILAIVYMKNVIPLTRPKIDILSILLSSVGFGGLLYGFSNAGNKGWGSPYVYISLIVGGIVLMFFIWRQLAMKQPLLEFKVFKIGVFSLTICLGMVVMMSLIGAETILPIYMQNMRNFTAFDSGLMLLPGAIVMGIMSPVTGMVFDKIGARWLAVIGLAIVALGTLPFAFLDQSTSFAFLSVMYAIRMFGLSMAMMPIFTAGLNQLPQSMHPHGTAMLNTLQQVAGSIGTAVLFTIMSNVSKHQLSDAKASGAIPNPIEASIHGVNISFIVVTCLAVVALVMAFFLKNPKKQGKDSKEQKVVPVTEN</sequence>
<feature type="transmembrane region" description="Helical" evidence="7">
    <location>
        <begin position="403"/>
        <end position="423"/>
    </location>
</feature>
<feature type="transmembrane region" description="Helical" evidence="7">
    <location>
        <begin position="83"/>
        <end position="100"/>
    </location>
</feature>
<keyword evidence="2" id="KW-0813">Transport</keyword>
<evidence type="ECO:0000256" key="5">
    <source>
        <dbReference type="ARBA" id="ARBA00022989"/>
    </source>
</evidence>
<comment type="caution">
    <text evidence="9">The sequence shown here is derived from an EMBL/GenBank/DDBJ whole genome shotgun (WGS) entry which is preliminary data.</text>
</comment>
<dbReference type="InterPro" id="IPR004638">
    <property type="entry name" value="EmrB-like"/>
</dbReference>
<dbReference type="CDD" id="cd17503">
    <property type="entry name" value="MFS_LmrB_MDR_like"/>
    <property type="match status" value="1"/>
</dbReference>
<feature type="transmembrane region" description="Helical" evidence="7">
    <location>
        <begin position="360"/>
        <end position="382"/>
    </location>
</feature>
<feature type="transmembrane region" description="Helical" evidence="7">
    <location>
        <begin position="140"/>
        <end position="159"/>
    </location>
</feature>
<feature type="transmembrane region" description="Helical" evidence="7">
    <location>
        <begin position="265"/>
        <end position="287"/>
    </location>
</feature>
<keyword evidence="3" id="KW-1003">Cell membrane</keyword>
<feature type="transmembrane region" description="Helical" evidence="7">
    <location>
        <begin position="335"/>
        <end position="354"/>
    </location>
</feature>
<feature type="transmembrane region" description="Helical" evidence="7">
    <location>
        <begin position="233"/>
        <end position="253"/>
    </location>
</feature>
<dbReference type="PROSITE" id="PS50850">
    <property type="entry name" value="MFS"/>
    <property type="match status" value="1"/>
</dbReference>
<dbReference type="Gene3D" id="1.20.1720.10">
    <property type="entry name" value="Multidrug resistance protein D"/>
    <property type="match status" value="1"/>
</dbReference>
<dbReference type="PANTHER" id="PTHR42718:SF24">
    <property type="entry name" value="MAJOR FACILITATOR SUPERFAMILY (MFS) PROFILE DOMAIN-CONTAINING PROTEIN"/>
    <property type="match status" value="1"/>
</dbReference>
<evidence type="ECO:0000256" key="4">
    <source>
        <dbReference type="ARBA" id="ARBA00022692"/>
    </source>
</evidence>
<evidence type="ECO:0000313" key="9">
    <source>
        <dbReference type="EMBL" id="GGE52887.1"/>
    </source>
</evidence>
<feature type="transmembrane region" description="Helical" evidence="7">
    <location>
        <begin position="112"/>
        <end position="133"/>
    </location>
</feature>
<evidence type="ECO:0000256" key="3">
    <source>
        <dbReference type="ARBA" id="ARBA00022475"/>
    </source>
</evidence>
<feature type="transmembrane region" description="Helical" evidence="7">
    <location>
        <begin position="20"/>
        <end position="43"/>
    </location>
</feature>
<evidence type="ECO:0000256" key="7">
    <source>
        <dbReference type="SAM" id="Phobius"/>
    </source>
</evidence>
<feature type="transmembrane region" description="Helical" evidence="7">
    <location>
        <begin position="307"/>
        <end position="328"/>
    </location>
</feature>